<sequence length="267" mass="30800">YLTGSVYKDYLLLRNGFPAESVANGSVIIVKTHEWGSYTRRQFDRAILLIRNPFKTLLAEFNRRAAGHLAHASPDRYLKGKGWKDFAVSQVTAWSRFTLDWLNFTGPLLILRYEDVVNDIENQLYKMFAFLNVTVRPEMIKCVIANRDGVFKRPPRLLPFDPFSASLGNYSLRKFVERQRVIVYEAIKRVQNSANYTNYFREMFRTTRASTRHLKNVINVISSFVGDNTADNSTTDSDISFALFTPSYPLLSTNAAETRHLHPREIN</sequence>
<dbReference type="OrthoDB" id="5985073at2759"/>
<dbReference type="InterPro" id="IPR051589">
    <property type="entry name" value="Sialate-O-sulfotransferase"/>
</dbReference>
<comment type="similarity">
    <text evidence="1">Belongs to the WSCD family.</text>
</comment>
<dbReference type="AlphaFoldDB" id="A0A443R6W5"/>
<organism evidence="2 3">
    <name type="scientific">Dinothrombium tinctorium</name>
    <dbReference type="NCBI Taxonomy" id="1965070"/>
    <lineage>
        <taxon>Eukaryota</taxon>
        <taxon>Metazoa</taxon>
        <taxon>Ecdysozoa</taxon>
        <taxon>Arthropoda</taxon>
        <taxon>Chelicerata</taxon>
        <taxon>Arachnida</taxon>
        <taxon>Acari</taxon>
        <taxon>Acariformes</taxon>
        <taxon>Trombidiformes</taxon>
        <taxon>Prostigmata</taxon>
        <taxon>Anystina</taxon>
        <taxon>Parasitengona</taxon>
        <taxon>Trombidioidea</taxon>
        <taxon>Trombidiidae</taxon>
        <taxon>Dinothrombium</taxon>
    </lineage>
</organism>
<dbReference type="SUPFAM" id="SSF52540">
    <property type="entry name" value="P-loop containing nucleoside triphosphate hydrolases"/>
    <property type="match status" value="1"/>
</dbReference>
<accession>A0A443R6W5</accession>
<dbReference type="STRING" id="1965070.A0A443R6W5"/>
<dbReference type="PANTHER" id="PTHR45964:SF5">
    <property type="entry name" value="WSCD FAMILY MEMBER CG9164"/>
    <property type="match status" value="1"/>
</dbReference>
<evidence type="ECO:0000313" key="3">
    <source>
        <dbReference type="Proteomes" id="UP000285301"/>
    </source>
</evidence>
<feature type="non-terminal residue" evidence="2">
    <location>
        <position position="1"/>
    </location>
</feature>
<proteinExistence type="inferred from homology"/>
<name>A0A443R6W5_9ACAR</name>
<feature type="non-terminal residue" evidence="2">
    <location>
        <position position="267"/>
    </location>
</feature>
<reference evidence="2 3" key="1">
    <citation type="journal article" date="2018" name="Gigascience">
        <title>Genomes of trombidid mites reveal novel predicted allergens and laterally-transferred genes associated with secondary metabolism.</title>
        <authorList>
            <person name="Dong X."/>
            <person name="Chaisiri K."/>
            <person name="Xia D."/>
            <person name="Armstrong S.D."/>
            <person name="Fang Y."/>
            <person name="Donnelly M.J."/>
            <person name="Kadowaki T."/>
            <person name="McGarry J.W."/>
            <person name="Darby A.C."/>
            <person name="Makepeace B.L."/>
        </authorList>
    </citation>
    <scope>NUCLEOTIDE SEQUENCE [LARGE SCALE GENOMIC DNA]</scope>
    <source>
        <strain evidence="2">UoL-WK</strain>
    </source>
</reference>
<evidence type="ECO:0000313" key="2">
    <source>
        <dbReference type="EMBL" id="RWS11018.1"/>
    </source>
</evidence>
<comment type="caution">
    <text evidence="2">The sequence shown here is derived from an EMBL/GenBank/DDBJ whole genome shotgun (WGS) entry which is preliminary data.</text>
</comment>
<dbReference type="Gene3D" id="3.40.50.300">
    <property type="entry name" value="P-loop containing nucleotide triphosphate hydrolases"/>
    <property type="match status" value="1"/>
</dbReference>
<dbReference type="PANTHER" id="PTHR45964">
    <property type="entry name" value="WSCD FAMILY MEMBER CG9164"/>
    <property type="match status" value="1"/>
</dbReference>
<dbReference type="InterPro" id="IPR027417">
    <property type="entry name" value="P-loop_NTPase"/>
</dbReference>
<gene>
    <name evidence="2" type="ORF">B4U79_00068</name>
</gene>
<keyword evidence="3" id="KW-1185">Reference proteome</keyword>
<dbReference type="Proteomes" id="UP000285301">
    <property type="component" value="Unassembled WGS sequence"/>
</dbReference>
<dbReference type="EMBL" id="NCKU01001880">
    <property type="protein sequence ID" value="RWS11018.1"/>
    <property type="molecule type" value="Genomic_DNA"/>
</dbReference>
<evidence type="ECO:0000256" key="1">
    <source>
        <dbReference type="ARBA" id="ARBA00010236"/>
    </source>
</evidence>
<protein>
    <submittedName>
        <fullName evidence="2">WSCD family member-like protein</fullName>
    </submittedName>
</protein>